<accession>A0A481Z486</accession>
<dbReference type="GO" id="GO:0032259">
    <property type="term" value="P:methylation"/>
    <property type="evidence" value="ECO:0007669"/>
    <property type="project" value="UniProtKB-KW"/>
</dbReference>
<keyword evidence="2" id="KW-0489">Methyltransferase</keyword>
<dbReference type="NCBIfam" id="TIGR01444">
    <property type="entry name" value="fkbM_fam"/>
    <property type="match status" value="1"/>
</dbReference>
<name>A0A481Z486_9VIRU</name>
<evidence type="ECO:0000313" key="2">
    <source>
        <dbReference type="EMBL" id="QBK89858.1"/>
    </source>
</evidence>
<dbReference type="PANTHER" id="PTHR34203:SF15">
    <property type="entry name" value="SLL1173 PROTEIN"/>
    <property type="match status" value="1"/>
</dbReference>
<keyword evidence="2" id="KW-0808">Transferase</keyword>
<organism evidence="2">
    <name type="scientific">Pithovirus LCPAC101</name>
    <dbReference type="NCBI Taxonomy" id="2506586"/>
    <lineage>
        <taxon>Viruses</taxon>
        <taxon>Pithoviruses</taxon>
    </lineage>
</organism>
<dbReference type="Gene3D" id="3.40.50.150">
    <property type="entry name" value="Vaccinia Virus protein VP39"/>
    <property type="match status" value="1"/>
</dbReference>
<proteinExistence type="predicted"/>
<gene>
    <name evidence="2" type="ORF">LCPAC101_01410</name>
</gene>
<dbReference type="InterPro" id="IPR052514">
    <property type="entry name" value="SAM-dependent_MTase"/>
</dbReference>
<dbReference type="InterPro" id="IPR029063">
    <property type="entry name" value="SAM-dependent_MTases_sf"/>
</dbReference>
<dbReference type="InterPro" id="IPR006342">
    <property type="entry name" value="FkbM_mtfrase"/>
</dbReference>
<dbReference type="SUPFAM" id="SSF53335">
    <property type="entry name" value="S-adenosyl-L-methionine-dependent methyltransferases"/>
    <property type="match status" value="1"/>
</dbReference>
<dbReference type="EMBL" id="MK500443">
    <property type="protein sequence ID" value="QBK89858.1"/>
    <property type="molecule type" value="Genomic_DNA"/>
</dbReference>
<protein>
    <submittedName>
        <fullName evidence="2">Methyltransferase</fullName>
    </submittedName>
</protein>
<sequence length="362" mass="42409">MEVILFPNDNNQWVLSPRVHKTTIILGSRPYHEILFRKIHQWLFKNNFLNGNIIDLGSWIGDNTLPWSKMTQNTIYAIDPSTNNIEYINLLAKINNCTNIKTIKTAISDKDEIVSTNGHIDHCSFYYDNNFNKKTREGIHKIRSSSLDNLYKNKELDNIKYIHLDVEGMEYIVLKGSTNIIQKYRPIITYEVHLDVDIHMHDIEIMLQDNKYNIFMINEILPGNREDCRNFLAIPCEYISNYLDKVNFINKDISNDKAFVECIYNDFMSFKYILISHVDNRYVYTTYEKLDDSEYAFNFMNGGKYATVLLELVYSDNIKTLNVIKKYGDNNVINQIIVKANYLVNNNIYPKNIIIPLSELSS</sequence>
<dbReference type="PANTHER" id="PTHR34203">
    <property type="entry name" value="METHYLTRANSFERASE, FKBM FAMILY PROTEIN"/>
    <property type="match status" value="1"/>
</dbReference>
<dbReference type="Pfam" id="PF05050">
    <property type="entry name" value="Methyltransf_21"/>
    <property type="match status" value="1"/>
</dbReference>
<reference evidence="2" key="1">
    <citation type="journal article" date="2019" name="MBio">
        <title>Virus Genomes from Deep Sea Sediments Expand the Ocean Megavirome and Support Independent Origins of Viral Gigantism.</title>
        <authorList>
            <person name="Backstrom D."/>
            <person name="Yutin N."/>
            <person name="Jorgensen S.L."/>
            <person name="Dharamshi J."/>
            <person name="Homa F."/>
            <person name="Zaremba-Niedwiedzka K."/>
            <person name="Spang A."/>
            <person name="Wolf Y.I."/>
            <person name="Koonin E.V."/>
            <person name="Ettema T.J."/>
        </authorList>
    </citation>
    <scope>NUCLEOTIDE SEQUENCE</scope>
</reference>
<feature type="domain" description="Methyltransferase FkbM" evidence="1">
    <location>
        <begin position="72"/>
        <end position="210"/>
    </location>
</feature>
<evidence type="ECO:0000259" key="1">
    <source>
        <dbReference type="Pfam" id="PF05050"/>
    </source>
</evidence>
<dbReference type="GO" id="GO:0008168">
    <property type="term" value="F:methyltransferase activity"/>
    <property type="evidence" value="ECO:0007669"/>
    <property type="project" value="UniProtKB-KW"/>
</dbReference>